<dbReference type="AlphaFoldDB" id="A0A1F5SU97"/>
<comment type="caution">
    <text evidence="1">The sequence shown here is derived from an EMBL/GenBank/DDBJ whole genome shotgun (WGS) entry which is preliminary data.</text>
</comment>
<evidence type="ECO:0000313" key="2">
    <source>
        <dbReference type="Proteomes" id="UP000176915"/>
    </source>
</evidence>
<gene>
    <name evidence="1" type="ORF">A3H09_01595</name>
</gene>
<sequence length="256" mass="30106">MLKYTSSKNALLIAKQYLKQEFRKVFSDVKNDRFYKRLDRSIDNFDKREGEPSFWNLLAAVSEGWKLKQVFSVLSDDKYQWKLKDIPLEKIYLTSLSPVMDKYIVKKFNRDPMTFARAWKANKIMRGEIIKTGFSAHKERDNFPILVYKIGESYRVFDGMRRVLLALINNQLAIKSWVGAKVNTKGKPLISTNRCYFLSNLYNQAKSKDKNLEKAIIRIGKEINKNYRNGKEVLLKRVIGWSHDQKIKSIFAEMIK</sequence>
<reference evidence="1 2" key="1">
    <citation type="journal article" date="2016" name="Nat. Commun.">
        <title>Thousands of microbial genomes shed light on interconnected biogeochemical processes in an aquifer system.</title>
        <authorList>
            <person name="Anantharaman K."/>
            <person name="Brown C.T."/>
            <person name="Hug L.A."/>
            <person name="Sharon I."/>
            <person name="Castelle C.J."/>
            <person name="Probst A.J."/>
            <person name="Thomas B.C."/>
            <person name="Singh A."/>
            <person name="Wilkins M.J."/>
            <person name="Karaoz U."/>
            <person name="Brodie E.L."/>
            <person name="Williams K.H."/>
            <person name="Hubbard S.S."/>
            <person name="Banfield J.F."/>
        </authorList>
    </citation>
    <scope>NUCLEOTIDE SEQUENCE [LARGE SCALE GENOMIC DNA]</scope>
</reference>
<organism evidence="1 2">
    <name type="scientific">Candidatus Falkowbacteria bacterium RIFCSPLOWO2_12_FULL_45_13</name>
    <dbReference type="NCBI Taxonomy" id="1797991"/>
    <lineage>
        <taxon>Bacteria</taxon>
        <taxon>Candidatus Falkowiibacteriota</taxon>
    </lineage>
</organism>
<proteinExistence type="predicted"/>
<protein>
    <submittedName>
        <fullName evidence="1">Uncharacterized protein</fullName>
    </submittedName>
</protein>
<evidence type="ECO:0000313" key="1">
    <source>
        <dbReference type="EMBL" id="OGF30260.1"/>
    </source>
</evidence>
<dbReference type="Proteomes" id="UP000176915">
    <property type="component" value="Unassembled WGS sequence"/>
</dbReference>
<accession>A0A1F5SU97</accession>
<name>A0A1F5SU97_9BACT</name>
<dbReference type="EMBL" id="MFFY01000056">
    <property type="protein sequence ID" value="OGF30260.1"/>
    <property type="molecule type" value="Genomic_DNA"/>
</dbReference>